<accession>A0A316VJ25</accession>
<dbReference type="Proteomes" id="UP000245771">
    <property type="component" value="Unassembled WGS sequence"/>
</dbReference>
<evidence type="ECO:0000313" key="2">
    <source>
        <dbReference type="EMBL" id="PWN37639.1"/>
    </source>
</evidence>
<dbReference type="GeneID" id="37020067"/>
<dbReference type="OrthoDB" id="3366042at2759"/>
<feature type="compositionally biased region" description="Low complexity" evidence="1">
    <location>
        <begin position="29"/>
        <end position="38"/>
    </location>
</feature>
<organism evidence="2 3">
    <name type="scientific">Meira miltonrushii</name>
    <dbReference type="NCBI Taxonomy" id="1280837"/>
    <lineage>
        <taxon>Eukaryota</taxon>
        <taxon>Fungi</taxon>
        <taxon>Dikarya</taxon>
        <taxon>Basidiomycota</taxon>
        <taxon>Ustilaginomycotina</taxon>
        <taxon>Exobasidiomycetes</taxon>
        <taxon>Exobasidiales</taxon>
        <taxon>Brachybasidiaceae</taxon>
        <taxon>Meira</taxon>
    </lineage>
</organism>
<gene>
    <name evidence="2" type="ORF">FA14DRAFT_159589</name>
</gene>
<proteinExistence type="predicted"/>
<dbReference type="EMBL" id="KZ819602">
    <property type="protein sequence ID" value="PWN37639.1"/>
    <property type="molecule type" value="Genomic_DNA"/>
</dbReference>
<sequence length="265" mass="29877">MASSSSIPMTGGNVPVNMFASSSNFVTNHSPSTSSMHSARSHSRRSGPHINPFGGGGDRMNAKESSSSNNGTNHNARLMRQQFRQKCQEAMARDRNRDRERKLQRSRESGSSAPNSDTDGYTTYGTEPSLSSDRGDGTEIDQMNEEEEAIRRIMTAEYRRMLKEQEEQGSLEVGWLGPDEVAWLEEEMRREDQIEHEQTMEPPPDMVDEDEELCEMYEHAQSQASRPLMTIGAGLQDEDFSWIHDVDCEIWDGEADGNENMDVTM</sequence>
<dbReference type="InParanoid" id="A0A316VJ25"/>
<evidence type="ECO:0000313" key="3">
    <source>
        <dbReference type="Proteomes" id="UP000245771"/>
    </source>
</evidence>
<reference evidence="2 3" key="1">
    <citation type="journal article" date="2018" name="Mol. Biol. Evol.">
        <title>Broad Genomic Sampling Reveals a Smut Pathogenic Ancestry of the Fungal Clade Ustilaginomycotina.</title>
        <authorList>
            <person name="Kijpornyongpan T."/>
            <person name="Mondo S.J."/>
            <person name="Barry K."/>
            <person name="Sandor L."/>
            <person name="Lee J."/>
            <person name="Lipzen A."/>
            <person name="Pangilinan J."/>
            <person name="LaButti K."/>
            <person name="Hainaut M."/>
            <person name="Henrissat B."/>
            <person name="Grigoriev I.V."/>
            <person name="Spatafora J.W."/>
            <person name="Aime M.C."/>
        </authorList>
    </citation>
    <scope>NUCLEOTIDE SEQUENCE [LARGE SCALE GENOMIC DNA]</scope>
    <source>
        <strain evidence="2 3">MCA 3882</strain>
    </source>
</reference>
<feature type="compositionally biased region" description="Basic and acidic residues" evidence="1">
    <location>
        <begin position="91"/>
        <end position="108"/>
    </location>
</feature>
<dbReference type="RefSeq" id="XP_025357941.1">
    <property type="nucleotide sequence ID" value="XM_025498286.1"/>
</dbReference>
<keyword evidence="3" id="KW-1185">Reference proteome</keyword>
<protein>
    <submittedName>
        <fullName evidence="2">Uncharacterized protein</fullName>
    </submittedName>
</protein>
<evidence type="ECO:0000256" key="1">
    <source>
        <dbReference type="SAM" id="MobiDB-lite"/>
    </source>
</evidence>
<dbReference type="AlphaFoldDB" id="A0A316VJ25"/>
<feature type="compositionally biased region" description="Polar residues" evidence="1">
    <location>
        <begin position="19"/>
        <end position="28"/>
    </location>
</feature>
<feature type="compositionally biased region" description="Polar residues" evidence="1">
    <location>
        <begin position="109"/>
        <end position="132"/>
    </location>
</feature>
<feature type="compositionally biased region" description="Polar residues" evidence="1">
    <location>
        <begin position="63"/>
        <end position="75"/>
    </location>
</feature>
<feature type="region of interest" description="Disordered" evidence="1">
    <location>
        <begin position="1"/>
        <end position="146"/>
    </location>
</feature>
<name>A0A316VJ25_9BASI</name>